<feature type="region of interest" description="Disordered" evidence="1">
    <location>
        <begin position="91"/>
        <end position="115"/>
    </location>
</feature>
<name>A0A316Z684_9BASI</name>
<protein>
    <recommendedName>
        <fullName evidence="3">Deoxyribonuclease NucA/NucB domain-containing protein</fullName>
    </recommendedName>
</protein>
<feature type="compositionally biased region" description="Polar residues" evidence="1">
    <location>
        <begin position="101"/>
        <end position="115"/>
    </location>
</feature>
<keyword evidence="2" id="KW-0732">Signal</keyword>
<organism evidence="4 5">
    <name type="scientific">Tilletiopsis washingtonensis</name>
    <dbReference type="NCBI Taxonomy" id="58919"/>
    <lineage>
        <taxon>Eukaryota</taxon>
        <taxon>Fungi</taxon>
        <taxon>Dikarya</taxon>
        <taxon>Basidiomycota</taxon>
        <taxon>Ustilaginomycotina</taxon>
        <taxon>Exobasidiomycetes</taxon>
        <taxon>Entylomatales</taxon>
        <taxon>Entylomatales incertae sedis</taxon>
        <taxon>Tilletiopsis</taxon>
    </lineage>
</organism>
<reference evidence="4 5" key="1">
    <citation type="journal article" date="2018" name="Mol. Biol. Evol.">
        <title>Broad Genomic Sampling Reveals a Smut Pathogenic Ancestry of the Fungal Clade Ustilaginomycotina.</title>
        <authorList>
            <person name="Kijpornyongpan T."/>
            <person name="Mondo S.J."/>
            <person name="Barry K."/>
            <person name="Sandor L."/>
            <person name="Lee J."/>
            <person name="Lipzen A."/>
            <person name="Pangilinan J."/>
            <person name="LaButti K."/>
            <person name="Hainaut M."/>
            <person name="Henrissat B."/>
            <person name="Grigoriev I.V."/>
            <person name="Spatafora J.W."/>
            <person name="Aime M.C."/>
        </authorList>
    </citation>
    <scope>NUCLEOTIDE SEQUENCE [LARGE SCALE GENOMIC DNA]</scope>
    <source>
        <strain evidence="4 5">MCA 4186</strain>
    </source>
</reference>
<accession>A0A316Z684</accession>
<evidence type="ECO:0000313" key="5">
    <source>
        <dbReference type="Proteomes" id="UP000245946"/>
    </source>
</evidence>
<dbReference type="EMBL" id="KZ819303">
    <property type="protein sequence ID" value="PWN95725.1"/>
    <property type="molecule type" value="Genomic_DNA"/>
</dbReference>
<dbReference type="AlphaFoldDB" id="A0A316Z684"/>
<keyword evidence="5" id="KW-1185">Reference proteome</keyword>
<dbReference type="GeneID" id="37273052"/>
<sequence length="215" mass="22787">MLSLRTLLFAALAAVTAASAATVTFDCSRVPNICSNDCYAIRCLGKPTTLTRNSPQAEDNRDANACRSPNRCSGNPSDSNSCDEYPFASTSQGGAGASTRCVPSQENSRQGGTLSSFYTRNSVANGDSYSVAFSNASGLQYCSGSCTNSGNQLVRRLPAFAARQETSIVQTRKLLLASGEEALMFEPVSARGSLNRMVNQTVDLREEAVRVVAVL</sequence>
<feature type="signal peptide" evidence="2">
    <location>
        <begin position="1"/>
        <end position="20"/>
    </location>
</feature>
<dbReference type="RefSeq" id="XP_025596004.1">
    <property type="nucleotide sequence ID" value="XM_025745508.1"/>
</dbReference>
<feature type="domain" description="Deoxyribonuclease NucA/NucB" evidence="3">
    <location>
        <begin position="38"/>
        <end position="131"/>
    </location>
</feature>
<dbReference type="STRING" id="58919.A0A316Z684"/>
<proteinExistence type="predicted"/>
<evidence type="ECO:0000313" key="4">
    <source>
        <dbReference type="EMBL" id="PWN95725.1"/>
    </source>
</evidence>
<evidence type="ECO:0000259" key="3">
    <source>
        <dbReference type="Pfam" id="PF14040"/>
    </source>
</evidence>
<dbReference type="OrthoDB" id="3259102at2759"/>
<feature type="region of interest" description="Disordered" evidence="1">
    <location>
        <begin position="51"/>
        <end position="78"/>
    </location>
</feature>
<evidence type="ECO:0000256" key="1">
    <source>
        <dbReference type="SAM" id="MobiDB-lite"/>
    </source>
</evidence>
<gene>
    <name evidence="4" type="ORF">FA09DRAFT_362765</name>
</gene>
<dbReference type="InterPro" id="IPR029476">
    <property type="entry name" value="DNase_NucA_NucB"/>
</dbReference>
<dbReference type="Proteomes" id="UP000245946">
    <property type="component" value="Unassembled WGS sequence"/>
</dbReference>
<feature type="chain" id="PRO_5016296551" description="Deoxyribonuclease NucA/NucB domain-containing protein" evidence="2">
    <location>
        <begin position="21"/>
        <end position="215"/>
    </location>
</feature>
<evidence type="ECO:0000256" key="2">
    <source>
        <dbReference type="SAM" id="SignalP"/>
    </source>
</evidence>
<dbReference type="Pfam" id="PF14040">
    <property type="entry name" value="DNase_NucA_NucB"/>
    <property type="match status" value="1"/>
</dbReference>